<name>A0A4U1G228_9SPHI</name>
<feature type="domain" description="O-antigen ligase-related" evidence="7">
    <location>
        <begin position="197"/>
        <end position="346"/>
    </location>
</feature>
<accession>A0A4U1G228</accession>
<evidence type="ECO:0000313" key="8">
    <source>
        <dbReference type="EMBL" id="TKC57597.1"/>
    </source>
</evidence>
<sequence>MTNIWLFRIAVTILFINCFLVYDSLPNSLFTSKELGLGLAAGICCILTALKVFNLGSTKIKVKVIDILVFAILFLLPISDLLFNKDGNNTSKILNQINFGICYFSIRILSIGIRQVFLIKTIIVAFLILLCCNLIIAAAQYFSIMSSCHTNFSVTGMFFNPAPFAILIAMLLSIVGILIVNSLFRNNYFILLFYCILVCIAVFFLINCMSRSAWLGSFFGLLIACLYYFNEAQIKISTSTRKLSLSAFILLFPAFVYWLYYLKEASSIGRLLIWNVTALMLKENWLFGVGIGNFAPKYIFYQAKFFEENDLNIQKYGNLAGDVRYAFNDAIQIFCETGIFGLLIFVLIIALCGKQIFKSLNKGSSYRSIFNYCIFSGLLTVIIAGASSYPLTILPLAILFWFMIAVSVSMNTEAKISFNTKVYFLKTLLPILLFTAGISHAYYGFIKLKAYLHWTSITFEKDDIFEINDLLMLYSALNTEPNYLNRIASYYIKNGHYLKAIPYLQRATKFSPYKGFYYALGNCQEKIGNYREAKMNYTLIEKAIPNLIKPKYLLAKLCYKHGDFTQFRILSTKAIMFVPKIDSEEVMEMKEELVILQNTLDSVANFLP</sequence>
<dbReference type="InterPro" id="IPR007016">
    <property type="entry name" value="O-antigen_ligase-rel_domated"/>
</dbReference>
<proteinExistence type="predicted"/>
<feature type="repeat" description="TPR" evidence="5">
    <location>
        <begin position="481"/>
        <end position="514"/>
    </location>
</feature>
<feature type="transmembrane region" description="Helical" evidence="6">
    <location>
        <begin position="117"/>
        <end position="142"/>
    </location>
</feature>
<evidence type="ECO:0000256" key="5">
    <source>
        <dbReference type="PROSITE-ProRule" id="PRU00339"/>
    </source>
</evidence>
<feature type="transmembrane region" description="Helical" evidence="6">
    <location>
        <begin position="65"/>
        <end position="83"/>
    </location>
</feature>
<evidence type="ECO:0000259" key="7">
    <source>
        <dbReference type="Pfam" id="PF04932"/>
    </source>
</evidence>
<dbReference type="PANTHER" id="PTHR37422:SF13">
    <property type="entry name" value="LIPOPOLYSACCHARIDE BIOSYNTHESIS PROTEIN PA4999-RELATED"/>
    <property type="match status" value="1"/>
</dbReference>
<keyword evidence="3 6" id="KW-1133">Transmembrane helix</keyword>
<evidence type="ECO:0000256" key="2">
    <source>
        <dbReference type="ARBA" id="ARBA00022692"/>
    </source>
</evidence>
<evidence type="ECO:0000256" key="4">
    <source>
        <dbReference type="ARBA" id="ARBA00023136"/>
    </source>
</evidence>
<dbReference type="RefSeq" id="WP_136881533.1">
    <property type="nucleotide sequence ID" value="NZ_SWDX01000009.1"/>
</dbReference>
<feature type="transmembrane region" description="Helical" evidence="6">
    <location>
        <begin position="393"/>
        <end position="411"/>
    </location>
</feature>
<keyword evidence="4 6" id="KW-0472">Membrane</keyword>
<keyword evidence="5" id="KW-0802">TPR repeat</keyword>
<dbReference type="Gene3D" id="1.25.40.10">
    <property type="entry name" value="Tetratricopeptide repeat domain"/>
    <property type="match status" value="1"/>
</dbReference>
<dbReference type="AlphaFoldDB" id="A0A4U1G228"/>
<dbReference type="Pfam" id="PF04932">
    <property type="entry name" value="Wzy_C"/>
    <property type="match status" value="1"/>
</dbReference>
<organism evidence="8 9">
    <name type="scientific">Pedobacter hiemivivus</name>
    <dbReference type="NCBI Taxonomy" id="2530454"/>
    <lineage>
        <taxon>Bacteria</taxon>
        <taxon>Pseudomonadati</taxon>
        <taxon>Bacteroidota</taxon>
        <taxon>Sphingobacteriia</taxon>
        <taxon>Sphingobacteriales</taxon>
        <taxon>Sphingobacteriaceae</taxon>
        <taxon>Pedobacter</taxon>
    </lineage>
</organism>
<evidence type="ECO:0000256" key="6">
    <source>
        <dbReference type="SAM" id="Phobius"/>
    </source>
</evidence>
<feature type="transmembrane region" description="Helical" evidence="6">
    <location>
        <begin position="6"/>
        <end position="23"/>
    </location>
</feature>
<feature type="transmembrane region" description="Helical" evidence="6">
    <location>
        <begin position="188"/>
        <end position="206"/>
    </location>
</feature>
<comment type="subcellular location">
    <subcellularLocation>
        <location evidence="1">Membrane</location>
        <topology evidence="1">Multi-pass membrane protein</topology>
    </subcellularLocation>
</comment>
<evidence type="ECO:0000256" key="1">
    <source>
        <dbReference type="ARBA" id="ARBA00004141"/>
    </source>
</evidence>
<dbReference type="PROSITE" id="PS50005">
    <property type="entry name" value="TPR"/>
    <property type="match status" value="1"/>
</dbReference>
<dbReference type="InterPro" id="IPR051533">
    <property type="entry name" value="WaaL-like"/>
</dbReference>
<dbReference type="InterPro" id="IPR019734">
    <property type="entry name" value="TPR_rpt"/>
</dbReference>
<evidence type="ECO:0000256" key="3">
    <source>
        <dbReference type="ARBA" id="ARBA00022989"/>
    </source>
</evidence>
<dbReference type="Pfam" id="PF13181">
    <property type="entry name" value="TPR_8"/>
    <property type="match status" value="1"/>
</dbReference>
<protein>
    <submittedName>
        <fullName evidence="8">O-antigen ligase family protein</fullName>
    </submittedName>
</protein>
<gene>
    <name evidence="8" type="ORF">FBD94_20160</name>
</gene>
<keyword evidence="8" id="KW-0436">Ligase</keyword>
<dbReference type="GO" id="GO:0016874">
    <property type="term" value="F:ligase activity"/>
    <property type="evidence" value="ECO:0007669"/>
    <property type="project" value="UniProtKB-KW"/>
</dbReference>
<dbReference type="EMBL" id="SWDX01000009">
    <property type="protein sequence ID" value="TKC57597.1"/>
    <property type="molecule type" value="Genomic_DNA"/>
</dbReference>
<dbReference type="Proteomes" id="UP000309594">
    <property type="component" value="Unassembled WGS sequence"/>
</dbReference>
<dbReference type="PANTHER" id="PTHR37422">
    <property type="entry name" value="TEICHURONIC ACID BIOSYNTHESIS PROTEIN TUAE"/>
    <property type="match status" value="1"/>
</dbReference>
<feature type="transmembrane region" description="Helical" evidence="6">
    <location>
        <begin position="212"/>
        <end position="230"/>
    </location>
</feature>
<reference evidence="8 9" key="1">
    <citation type="submission" date="2019-04" db="EMBL/GenBank/DDBJ databases">
        <title>Pedobacter sp. RP-1-16 sp. nov., isolated from Arctic soil.</title>
        <authorList>
            <person name="Dahal R.H."/>
            <person name="Kim D.-U."/>
        </authorList>
    </citation>
    <scope>NUCLEOTIDE SEQUENCE [LARGE SCALE GENOMIC DNA]</scope>
    <source>
        <strain evidence="8 9">RP-1-16</strain>
    </source>
</reference>
<evidence type="ECO:0000313" key="9">
    <source>
        <dbReference type="Proteomes" id="UP000309594"/>
    </source>
</evidence>
<feature type="transmembrane region" description="Helical" evidence="6">
    <location>
        <begin position="338"/>
        <end position="357"/>
    </location>
</feature>
<feature type="transmembrane region" description="Helical" evidence="6">
    <location>
        <begin position="369"/>
        <end position="387"/>
    </location>
</feature>
<feature type="transmembrane region" description="Helical" evidence="6">
    <location>
        <begin position="162"/>
        <end position="181"/>
    </location>
</feature>
<feature type="transmembrane region" description="Helical" evidence="6">
    <location>
        <begin position="423"/>
        <end position="443"/>
    </location>
</feature>
<feature type="transmembrane region" description="Helical" evidence="6">
    <location>
        <begin position="35"/>
        <end position="53"/>
    </location>
</feature>
<dbReference type="SUPFAM" id="SSF48452">
    <property type="entry name" value="TPR-like"/>
    <property type="match status" value="1"/>
</dbReference>
<keyword evidence="2 6" id="KW-0812">Transmembrane</keyword>
<dbReference type="GO" id="GO:0016020">
    <property type="term" value="C:membrane"/>
    <property type="evidence" value="ECO:0007669"/>
    <property type="project" value="UniProtKB-SubCell"/>
</dbReference>
<feature type="transmembrane region" description="Helical" evidence="6">
    <location>
        <begin position="242"/>
        <end position="261"/>
    </location>
</feature>
<comment type="caution">
    <text evidence="8">The sequence shown here is derived from an EMBL/GenBank/DDBJ whole genome shotgun (WGS) entry which is preliminary data.</text>
</comment>
<dbReference type="InterPro" id="IPR011990">
    <property type="entry name" value="TPR-like_helical_dom_sf"/>
</dbReference>